<keyword evidence="3" id="KW-1185">Reference proteome</keyword>
<dbReference type="GO" id="GO:0004767">
    <property type="term" value="F:sphingomyelin phosphodiesterase activity"/>
    <property type="evidence" value="ECO:0007669"/>
    <property type="project" value="InterPro"/>
</dbReference>
<dbReference type="PANTHER" id="PTHR16320:SF23">
    <property type="entry name" value="SPHINGOMYELINASE C 1"/>
    <property type="match status" value="1"/>
</dbReference>
<dbReference type="InterPro" id="IPR036691">
    <property type="entry name" value="Endo/exonu/phosph_ase_sf"/>
</dbReference>
<evidence type="ECO:0000259" key="1">
    <source>
        <dbReference type="Pfam" id="PF03372"/>
    </source>
</evidence>
<dbReference type="Proteomes" id="UP000266568">
    <property type="component" value="Unassembled WGS sequence"/>
</dbReference>
<keyword evidence="2" id="KW-0540">Nuclease</keyword>
<name>A0A397PAU7_9SPHN</name>
<dbReference type="InterPro" id="IPR038772">
    <property type="entry name" value="Sph/SMPD2-like"/>
</dbReference>
<dbReference type="Pfam" id="PF03372">
    <property type="entry name" value="Exo_endo_phos"/>
    <property type="match status" value="1"/>
</dbReference>
<keyword evidence="2" id="KW-0269">Exonuclease</keyword>
<evidence type="ECO:0000313" key="2">
    <source>
        <dbReference type="EMBL" id="RIA45513.1"/>
    </source>
</evidence>
<dbReference type="EMBL" id="QXDC01000002">
    <property type="protein sequence ID" value="RIA45513.1"/>
    <property type="molecule type" value="Genomic_DNA"/>
</dbReference>
<dbReference type="AlphaFoldDB" id="A0A397PAU7"/>
<protein>
    <submittedName>
        <fullName evidence="2">Endonuclease/exonuclease/phosphatase family metal-dependent hydrolase</fullName>
    </submittedName>
</protein>
<sequence>MTAGFPRWAFKTMVVGLAVLLAGCASLPPPRLAPVAGAAGPVIVTAADGEHRTTLTVLTFNIEGLGWPARKGRGPSLQRISAVLGEMAAQGHAPDIILIQEMFSPAAVRAVETMPYANAVFGPSRTQKPALSVAGRMGGPFVRGKGEIGIHLVPSGLAILSRYPIVASRSEPFGSRRCAGIDCLSNKGVLHARIHIPGVPQPVDLFNTHMNSQGASGVSPQRHRAAHHLQTAVLSDFIDRVAHRDMPLILGGDFNMRHDQLRFLRFRQSQPLALVHQYCVEQPARCDVRMSWDGDEPWMDTQDLQLFDSGAAVSITPIRVESLFDGSPDSPRLSDHDGFLVTYRLNWR</sequence>
<dbReference type="InterPro" id="IPR005135">
    <property type="entry name" value="Endo/exonuclease/phosphatase"/>
</dbReference>
<organism evidence="2 3">
    <name type="scientific">Hephaestia caeni</name>
    <dbReference type="NCBI Taxonomy" id="645617"/>
    <lineage>
        <taxon>Bacteria</taxon>
        <taxon>Pseudomonadati</taxon>
        <taxon>Pseudomonadota</taxon>
        <taxon>Alphaproteobacteria</taxon>
        <taxon>Sphingomonadales</taxon>
        <taxon>Sphingomonadaceae</taxon>
        <taxon>Hephaestia</taxon>
    </lineage>
</organism>
<keyword evidence="2" id="KW-0255">Endonuclease</keyword>
<dbReference type="Gene3D" id="3.60.10.10">
    <property type="entry name" value="Endonuclease/exonuclease/phosphatase"/>
    <property type="match status" value="1"/>
</dbReference>
<reference evidence="2 3" key="1">
    <citation type="submission" date="2018-08" db="EMBL/GenBank/DDBJ databases">
        <title>Genomic Encyclopedia of Type Strains, Phase IV (KMG-IV): sequencing the most valuable type-strain genomes for metagenomic binning, comparative biology and taxonomic classification.</title>
        <authorList>
            <person name="Goeker M."/>
        </authorList>
    </citation>
    <scope>NUCLEOTIDE SEQUENCE [LARGE SCALE GENOMIC DNA]</scope>
    <source>
        <strain evidence="2 3">DSM 25527</strain>
    </source>
</reference>
<dbReference type="SUPFAM" id="SSF56219">
    <property type="entry name" value="DNase I-like"/>
    <property type="match status" value="1"/>
</dbReference>
<proteinExistence type="predicted"/>
<dbReference type="PROSITE" id="PS51257">
    <property type="entry name" value="PROKAR_LIPOPROTEIN"/>
    <property type="match status" value="1"/>
</dbReference>
<feature type="domain" description="Endonuclease/exonuclease/phosphatase" evidence="1">
    <location>
        <begin position="58"/>
        <end position="288"/>
    </location>
</feature>
<accession>A0A397PAU7</accession>
<comment type="caution">
    <text evidence="2">The sequence shown here is derived from an EMBL/GenBank/DDBJ whole genome shotgun (WGS) entry which is preliminary data.</text>
</comment>
<dbReference type="GO" id="GO:0004519">
    <property type="term" value="F:endonuclease activity"/>
    <property type="evidence" value="ECO:0007669"/>
    <property type="project" value="UniProtKB-KW"/>
</dbReference>
<evidence type="ECO:0000313" key="3">
    <source>
        <dbReference type="Proteomes" id="UP000266568"/>
    </source>
</evidence>
<dbReference type="RefSeq" id="WP_245968170.1">
    <property type="nucleotide sequence ID" value="NZ_QXDC01000002.1"/>
</dbReference>
<keyword evidence="2" id="KW-0378">Hydrolase</keyword>
<dbReference type="GO" id="GO:0004527">
    <property type="term" value="F:exonuclease activity"/>
    <property type="evidence" value="ECO:0007669"/>
    <property type="project" value="UniProtKB-KW"/>
</dbReference>
<dbReference type="PANTHER" id="PTHR16320">
    <property type="entry name" value="SPHINGOMYELINASE FAMILY MEMBER"/>
    <property type="match status" value="1"/>
</dbReference>
<gene>
    <name evidence="2" type="ORF">DFR49_0033</name>
</gene>